<dbReference type="OrthoDB" id="7567562at2"/>
<dbReference type="Proteomes" id="UP000282971">
    <property type="component" value="Unassembled WGS sequence"/>
</dbReference>
<keyword evidence="2" id="KW-1185">Reference proteome</keyword>
<accession>A0A437M9U7</accession>
<comment type="caution">
    <text evidence="1">The sequence shown here is derived from an EMBL/GenBank/DDBJ whole genome shotgun (WGS) entry which is preliminary data.</text>
</comment>
<protein>
    <submittedName>
        <fullName evidence="1">Uncharacterized protein</fullName>
    </submittedName>
</protein>
<dbReference type="AlphaFoldDB" id="A0A437M9U7"/>
<evidence type="ECO:0000313" key="2">
    <source>
        <dbReference type="Proteomes" id="UP000282971"/>
    </source>
</evidence>
<evidence type="ECO:0000313" key="1">
    <source>
        <dbReference type="EMBL" id="RVT94407.1"/>
    </source>
</evidence>
<reference evidence="1 2" key="1">
    <citation type="submission" date="2019-01" db="EMBL/GenBank/DDBJ databases">
        <authorList>
            <person name="Chen W.-M."/>
        </authorList>
    </citation>
    <scope>NUCLEOTIDE SEQUENCE [LARGE SCALE GENOMIC DNA]</scope>
    <source>
        <strain evidence="1 2">CCP-7</strain>
    </source>
</reference>
<organism evidence="1 2">
    <name type="scientific">Sphingomonas crocodyli</name>
    <dbReference type="NCBI Taxonomy" id="1979270"/>
    <lineage>
        <taxon>Bacteria</taxon>
        <taxon>Pseudomonadati</taxon>
        <taxon>Pseudomonadota</taxon>
        <taxon>Alphaproteobacteria</taxon>
        <taxon>Sphingomonadales</taxon>
        <taxon>Sphingomonadaceae</taxon>
        <taxon>Sphingomonas</taxon>
    </lineage>
</organism>
<gene>
    <name evidence="1" type="ORF">EOD43_11380</name>
</gene>
<proteinExistence type="predicted"/>
<name>A0A437M9U7_9SPHN</name>
<sequence length="354" mass="32558">MADTGLLPNVGSPSNPGPLGPVLVQAGNAVLGVESQTPTLVQAVDNAVPGSVPILGTVAQVLESTGQALVDTGNGQQYLVDGLTAAVGQAVSLNVLGKDILPAGANPLVGVSLASATQNAGTLATVGVDAAGNLVNAVVTPLGAGNGAVGGALPGTLAPVTNGLGQVAGVSAGTTQVLGTAGVTPAVGVSVLSPTQTVGSVASVGVGTGGNVVTAAVGPIAGASAGAAVPAGAIVAPVQQVVQTVTGALPSGAIPTNGLATVQVGNATLLDGGANPAIGASVLSPTQATGSALTAGVASAGNLVTGTVGNVLGAVQGTVTAVAAPVTNAASPAGVGAVPVQGLVQGLLGRRGGR</sequence>
<dbReference type="EMBL" id="SACN01000001">
    <property type="protein sequence ID" value="RVT94407.1"/>
    <property type="molecule type" value="Genomic_DNA"/>
</dbReference>